<dbReference type="GO" id="GO:0000122">
    <property type="term" value="P:negative regulation of transcription by RNA polymerase II"/>
    <property type="evidence" value="ECO:0007669"/>
    <property type="project" value="EnsemblFungi"/>
</dbReference>
<comment type="subunit">
    <text evidence="10">Component of the SRB8-11 complex, which itself associates with the Mediator complex.</text>
</comment>
<feature type="region of interest" description="Disordered" evidence="11">
    <location>
        <begin position="363"/>
        <end position="387"/>
    </location>
</feature>
<dbReference type="PANTHER" id="PTHR48249">
    <property type="entry name" value="MEDIATOR OF RNA POLYMERASE II TRANSCRIPTION SUBUNIT 13"/>
    <property type="match status" value="1"/>
</dbReference>
<feature type="compositionally biased region" description="Polar residues" evidence="11">
    <location>
        <begin position="406"/>
        <end position="415"/>
    </location>
</feature>
<evidence type="ECO:0000256" key="1">
    <source>
        <dbReference type="ARBA" id="ARBA00004123"/>
    </source>
</evidence>
<evidence type="ECO:0000256" key="10">
    <source>
        <dbReference type="RuleBase" id="RU364134"/>
    </source>
</evidence>
<keyword evidence="5 10" id="KW-0805">Transcription regulation</keyword>
<dbReference type="GO" id="GO:0016592">
    <property type="term" value="C:mediator complex"/>
    <property type="evidence" value="ECO:0007669"/>
    <property type="project" value="EnsemblFungi"/>
</dbReference>
<accession>A0A0W0DEZ6</accession>
<feature type="domain" description="Mediator complex subunit Med13 C-terminal" evidence="12">
    <location>
        <begin position="1066"/>
        <end position="1198"/>
    </location>
</feature>
<feature type="domain" description="Mediator complex subunit Med13 N-terminal" evidence="13">
    <location>
        <begin position="8"/>
        <end position="291"/>
    </location>
</feature>
<evidence type="ECO:0000259" key="12">
    <source>
        <dbReference type="Pfam" id="PF06333"/>
    </source>
</evidence>
<comment type="caution">
    <text evidence="14">The sequence shown here is derived from an EMBL/GenBank/DDBJ whole genome shotgun (WGS) entry which is preliminary data.</text>
</comment>
<name>A0A0W0DEZ6_CANGB</name>
<dbReference type="GO" id="GO:0030332">
    <property type="term" value="F:cyclin binding"/>
    <property type="evidence" value="ECO:0007669"/>
    <property type="project" value="EnsemblFungi"/>
</dbReference>
<evidence type="ECO:0000259" key="13">
    <source>
        <dbReference type="Pfam" id="PF11597"/>
    </source>
</evidence>
<organism evidence="14 15">
    <name type="scientific">Candida glabrata</name>
    <name type="common">Yeast</name>
    <name type="synonym">Torulopsis glabrata</name>
    <dbReference type="NCBI Taxonomy" id="5478"/>
    <lineage>
        <taxon>Eukaryota</taxon>
        <taxon>Fungi</taxon>
        <taxon>Dikarya</taxon>
        <taxon>Ascomycota</taxon>
        <taxon>Saccharomycotina</taxon>
        <taxon>Saccharomycetes</taxon>
        <taxon>Saccharomycetales</taxon>
        <taxon>Saccharomycetaceae</taxon>
        <taxon>Nakaseomyces</taxon>
    </lineage>
</organism>
<dbReference type="Pfam" id="PF11597">
    <property type="entry name" value="Med13_N"/>
    <property type="match status" value="1"/>
</dbReference>
<dbReference type="InterPro" id="IPR009401">
    <property type="entry name" value="Med13_C"/>
</dbReference>
<evidence type="ECO:0000256" key="7">
    <source>
        <dbReference type="ARBA" id="ARBA00023163"/>
    </source>
</evidence>
<dbReference type="VEuPathDB" id="FungiDB:B1J91_J10472g"/>
<evidence type="ECO:0000256" key="2">
    <source>
        <dbReference type="ARBA" id="ARBA00009354"/>
    </source>
</evidence>
<dbReference type="VEuPathDB" id="FungiDB:CAGL0J10472g"/>
<feature type="region of interest" description="Disordered" evidence="11">
    <location>
        <begin position="402"/>
        <end position="540"/>
    </location>
</feature>
<keyword evidence="8 10" id="KW-0539">Nucleus</keyword>
<evidence type="ECO:0000256" key="4">
    <source>
        <dbReference type="ARBA" id="ARBA00022491"/>
    </source>
</evidence>
<feature type="compositionally biased region" description="Low complexity" evidence="11">
    <location>
        <begin position="364"/>
        <end position="375"/>
    </location>
</feature>
<dbReference type="GO" id="GO:0003713">
    <property type="term" value="F:transcription coactivator activity"/>
    <property type="evidence" value="ECO:0007669"/>
    <property type="project" value="EnsemblFungi"/>
</dbReference>
<dbReference type="VEuPathDB" id="FungiDB:GVI51_J10307"/>
<gene>
    <name evidence="14" type="ORF">AO440_003215</name>
</gene>
<comment type="function">
    <text evidence="10">Component of the SRB8-11 complex. The SRB8-11 complex is a regulatory module of the Mediator complex which is itself involved in regulation of basal and activated RNA polymerase II-dependent transcription. The SRB8-11 complex may be involved in the transcriptional repression of a subset of genes regulated by Mediator. It may inhibit the association of the Mediator complex with RNA polymerase II to form the holoenzyme complex.</text>
</comment>
<proteinExistence type="inferred from homology"/>
<evidence type="ECO:0000256" key="9">
    <source>
        <dbReference type="ARBA" id="ARBA00032008"/>
    </source>
</evidence>
<evidence type="ECO:0000256" key="8">
    <source>
        <dbReference type="ARBA" id="ARBA00023242"/>
    </source>
</evidence>
<dbReference type="PANTHER" id="PTHR48249:SF3">
    <property type="entry name" value="MEDIATOR OF RNA POLYMERASE II TRANSCRIPTION SUBUNIT 13"/>
    <property type="match status" value="1"/>
</dbReference>
<evidence type="ECO:0000256" key="6">
    <source>
        <dbReference type="ARBA" id="ARBA00023159"/>
    </source>
</evidence>
<feature type="compositionally biased region" description="Acidic residues" evidence="11">
    <location>
        <begin position="469"/>
        <end position="482"/>
    </location>
</feature>
<feature type="compositionally biased region" description="Polar residues" evidence="11">
    <location>
        <begin position="486"/>
        <end position="498"/>
    </location>
</feature>
<dbReference type="Pfam" id="PF06333">
    <property type="entry name" value="Med13_C"/>
    <property type="match status" value="2"/>
</dbReference>
<evidence type="ECO:0000256" key="5">
    <source>
        <dbReference type="ARBA" id="ARBA00023015"/>
    </source>
</evidence>
<protein>
    <recommendedName>
        <fullName evidence="3 10">Mediator of RNA polymerase II transcription subunit 13</fullName>
    </recommendedName>
    <alternativeName>
        <fullName evidence="9 10">Mediator complex subunit 13</fullName>
    </alternativeName>
</protein>
<dbReference type="InterPro" id="IPR021643">
    <property type="entry name" value="Mediator_Med13_N"/>
</dbReference>
<dbReference type="EMBL" id="LLZZ01000064">
    <property type="protein sequence ID" value="KTB10141.1"/>
    <property type="molecule type" value="Genomic_DNA"/>
</dbReference>
<dbReference type="VEuPathDB" id="FungiDB:GWK60_J10285"/>
<evidence type="ECO:0000313" key="15">
    <source>
        <dbReference type="Proteomes" id="UP000054886"/>
    </source>
</evidence>
<keyword evidence="7 10" id="KW-0804">Transcription</keyword>
<evidence type="ECO:0000256" key="3">
    <source>
        <dbReference type="ARBA" id="ARBA00019618"/>
    </source>
</evidence>
<evidence type="ECO:0000313" key="14">
    <source>
        <dbReference type="EMBL" id="KTB10141.1"/>
    </source>
</evidence>
<dbReference type="InterPro" id="IPR051139">
    <property type="entry name" value="Mediator_complx_sub13"/>
</dbReference>
<keyword evidence="6 10" id="KW-0010">Activator</keyword>
<comment type="similarity">
    <text evidence="2 10">Belongs to the Mediator complex subunit 13 family.</text>
</comment>
<dbReference type="GO" id="GO:0045944">
    <property type="term" value="P:positive regulation of transcription by RNA polymerase II"/>
    <property type="evidence" value="ECO:0007669"/>
    <property type="project" value="EnsemblFungi"/>
</dbReference>
<dbReference type="GO" id="GO:1990508">
    <property type="term" value="C:CKM complex"/>
    <property type="evidence" value="ECO:0007669"/>
    <property type="project" value="EnsemblFungi"/>
</dbReference>
<reference evidence="14 15" key="1">
    <citation type="submission" date="2015-10" db="EMBL/GenBank/DDBJ databases">
        <title>Draft genomes sequences of Candida glabrata isolates 1A, 1B, 2A, 2B, 3A and 3B.</title>
        <authorList>
            <person name="Haavelsrud O.E."/>
            <person name="Gaustad P."/>
        </authorList>
    </citation>
    <scope>NUCLEOTIDE SEQUENCE [LARGE SCALE GENOMIC DNA]</scope>
    <source>
        <strain evidence="14">910700640</strain>
    </source>
</reference>
<comment type="subcellular location">
    <subcellularLocation>
        <location evidence="1 10">Nucleus</location>
    </subcellularLocation>
</comment>
<sequence length="1345" mass="151253">MKEATDDYDLSKLVSNFYRLEKITKINYAQYLPKKQNDQWGIQMEIQMRKKDRKLLVALLSKELWCFSINDQVLPSPNDIDPELNVSADKTGSFTADYSKPNLPPHYALFLKSLKRMIYLNLVEQSKNTLVQFGNSCINITKNNESNNLLQIEPHLFSNSELAISICVKDLGLLPLKVNSIDPAFLSSHALYMAPSGVRVYLVENKNDNSGTNQEHLHKYLVPVPENGEVLLKTLYASHGIKLNSSTCQWVNIIPNITHLNGRAPNISQYMDLPKELRTIVWPLDLVFAQPALDIDSSTTLSQINGLDTFEDTLSLIDNFLQLKQSSSYRTPGSSGGLTGTNIGTNVFSSEGAYTDQFQVYPKSQTNQQQTSSNSKVSPSDAASPYPGIDKIIEQKQFTPDFMASPSVSGNSNELFNDRKNGHTDLLISPSKMDVDTDFPGSNLAGQEAPSQPASDVKKSSVSASDSELFGEEDEDEDDADLFGESNNDSTGESNAKNSKGEITEDIFASSDDESSLQPKKESTFYDGIKNGSAESGLNMQDRANLKRTYLDIRIEETPLSSPLYTDPGAPLPVETPRDRRKSVFAPLNFNPIIAKDVDNKYKNGGKYSFSPLQKEEALNFDVSRTELSSSEGEDSESSDDELEDLANKNDGVVYDKAENIGYKTFANLQDSVPPGLIKQDFLGNPYLTSLEGSKEGQNTIWKMPQTDIAQTESPLKAIDTSIGPDGTLPNTTSSEQSKSVYVHDYGISPTKMSNDPAFDTAKIEGKYEFMNNFPSSFPFLLRHMPLSLIPDTFKHLNPTITVNERNNQIIDLLAEQIVYDYNILGNLTIPDVPYSGIRNYSNGVVKNTIDNLFSEFTRLDGTTLISRLYPMETPFVSVRKQHDQIKLRSDVQQFTKYANLKPVRGIKNFKFLVLTDSFKEDCIQFISSLSQTYINHELGFCEHLQLTNEDSKGLIYLKDFEDSKLLLLAAQIVSYLSTNRTSGKEVAFMMIIPVQRCDISELVEKTAKFQIIQNEVKAKIPSMELYLKIVPMDFIKSPLTSVDDYTNLCISIYNILPNKMIKFTHIRKQIPEKLTFKTSQQASAFKYDAYIHLAYSRSVDKQWMFAALSDSAGKENMMKTWYLGSSKNKFDEACNHIWEMALSLAGKNYGKVCLILTRLNGILPDDELMNWRRLSGRNIHLAVVCVDDNTKISFFDRNESYPSYKRLYQNANSIETLVDPERIDDYLIRDLDQDIHGVIFENPFPLVNSLHRCAIKSGALVKFNVSTTATEPHSLDKFEVNLLNCPHSDSFKLLETILEEFRNLAALNVWFGITNGENGHIPWHVLAVKKMMKTLVHTRVKVAQ</sequence>
<evidence type="ECO:0000256" key="11">
    <source>
        <dbReference type="SAM" id="MobiDB-lite"/>
    </source>
</evidence>
<keyword evidence="4 10" id="KW-0678">Repressor</keyword>
<dbReference type="Proteomes" id="UP000054886">
    <property type="component" value="Unassembled WGS sequence"/>
</dbReference>
<feature type="domain" description="Mediator complex subunit Med13 C-terminal" evidence="12">
    <location>
        <begin position="1207"/>
        <end position="1329"/>
    </location>
</feature>